<name>A0ABP9WKI7_9MICO</name>
<evidence type="ECO:0000259" key="3">
    <source>
        <dbReference type="Pfam" id="PF09925"/>
    </source>
</evidence>
<accession>A0ABP9WKI7</accession>
<gene>
    <name evidence="4" type="ORF">Lsed01_01756</name>
</gene>
<feature type="transmembrane region" description="Helical" evidence="2">
    <location>
        <begin position="62"/>
        <end position="83"/>
    </location>
</feature>
<evidence type="ECO:0000313" key="5">
    <source>
        <dbReference type="Proteomes" id="UP001426770"/>
    </source>
</evidence>
<reference evidence="4 5" key="1">
    <citation type="submission" date="2024-02" db="EMBL/GenBank/DDBJ databases">
        <title>Lysinimicrobium sediminis NBRC 112286.</title>
        <authorList>
            <person name="Ichikawa N."/>
            <person name="Katano-Makiyama Y."/>
            <person name="Hidaka K."/>
        </authorList>
    </citation>
    <scope>NUCLEOTIDE SEQUENCE [LARGE SCALE GENOMIC DNA]</scope>
    <source>
        <strain evidence="4 5">NBRC 112286</strain>
    </source>
</reference>
<feature type="domain" description="DUF2157" evidence="3">
    <location>
        <begin position="9"/>
        <end position="173"/>
    </location>
</feature>
<evidence type="ECO:0000313" key="4">
    <source>
        <dbReference type="EMBL" id="GAA5519315.1"/>
    </source>
</evidence>
<feature type="transmembrane region" description="Helical" evidence="2">
    <location>
        <begin position="200"/>
        <end position="221"/>
    </location>
</feature>
<keyword evidence="2" id="KW-1133">Transmembrane helix</keyword>
<feature type="transmembrane region" description="Helical" evidence="2">
    <location>
        <begin position="152"/>
        <end position="169"/>
    </location>
</feature>
<organism evidence="4 5">
    <name type="scientific">Demequina sediminis</name>
    <dbReference type="NCBI Taxonomy" id="1930058"/>
    <lineage>
        <taxon>Bacteria</taxon>
        <taxon>Bacillati</taxon>
        <taxon>Actinomycetota</taxon>
        <taxon>Actinomycetes</taxon>
        <taxon>Micrococcales</taxon>
        <taxon>Demequinaceae</taxon>
        <taxon>Demequina</taxon>
    </lineage>
</organism>
<feature type="transmembrane region" description="Helical" evidence="2">
    <location>
        <begin position="228"/>
        <end position="247"/>
    </location>
</feature>
<proteinExistence type="predicted"/>
<comment type="caution">
    <text evidence="4">The sequence shown here is derived from an EMBL/GenBank/DDBJ whole genome shotgun (WGS) entry which is preliminary data.</text>
</comment>
<dbReference type="Pfam" id="PF09925">
    <property type="entry name" value="DUF2157"/>
    <property type="match status" value="1"/>
</dbReference>
<feature type="transmembrane region" description="Helical" evidence="2">
    <location>
        <begin position="253"/>
        <end position="271"/>
    </location>
</feature>
<evidence type="ECO:0000256" key="1">
    <source>
        <dbReference type="SAM" id="MobiDB-lite"/>
    </source>
</evidence>
<feature type="transmembrane region" description="Helical" evidence="2">
    <location>
        <begin position="301"/>
        <end position="324"/>
    </location>
</feature>
<keyword evidence="5" id="KW-1185">Reference proteome</keyword>
<feature type="transmembrane region" description="Helical" evidence="2">
    <location>
        <begin position="89"/>
        <end position="108"/>
    </location>
</feature>
<sequence length="333" mass="34399">MRELDARIDRWVEAGVISPATGEDLRRFEAAHADADSPPSLDAEPSPTPPAPPRALALVGEVVGYLGAALVVSAVSFLVSRTWGDLPTAGRIGLVGALLAVVAVGGTLASRPPSAPAQRLASVLLAATVGLSAWFAWVVIDAATVSDDLEAPLVSGIALAVAATVYALRRRALAQLALLVTLCVFVSLTLAAALEPREQLISLIIGLAIAAIGLAWVGLAVTRRLEPARLALVTGGLVAVFGLQAGSFEEGRWWMLALAVALSVAMIVIAITRSPLTLLIVPGGLGMLVAVPRLIERLVGDALATWVAVMVTGVALVVAAVMMVRERGRPRTP</sequence>
<keyword evidence="2" id="KW-0812">Transmembrane</keyword>
<dbReference type="InterPro" id="IPR018677">
    <property type="entry name" value="DUF2157"/>
</dbReference>
<feature type="region of interest" description="Disordered" evidence="1">
    <location>
        <begin position="32"/>
        <end position="52"/>
    </location>
</feature>
<dbReference type="Proteomes" id="UP001426770">
    <property type="component" value="Unassembled WGS sequence"/>
</dbReference>
<protein>
    <recommendedName>
        <fullName evidence="3">DUF2157 domain-containing protein</fullName>
    </recommendedName>
</protein>
<dbReference type="EMBL" id="BAABRR010000008">
    <property type="protein sequence ID" value="GAA5519315.1"/>
    <property type="molecule type" value="Genomic_DNA"/>
</dbReference>
<feature type="transmembrane region" description="Helical" evidence="2">
    <location>
        <begin position="278"/>
        <end position="295"/>
    </location>
</feature>
<evidence type="ECO:0000256" key="2">
    <source>
        <dbReference type="SAM" id="Phobius"/>
    </source>
</evidence>
<dbReference type="RefSeq" id="WP_286216190.1">
    <property type="nucleotide sequence ID" value="NZ_AP027736.1"/>
</dbReference>
<feature type="transmembrane region" description="Helical" evidence="2">
    <location>
        <begin position="120"/>
        <end position="140"/>
    </location>
</feature>
<feature type="transmembrane region" description="Helical" evidence="2">
    <location>
        <begin position="176"/>
        <end position="194"/>
    </location>
</feature>
<keyword evidence="2" id="KW-0472">Membrane</keyword>